<evidence type="ECO:0000313" key="4">
    <source>
        <dbReference type="EMBL" id="MCH5597853.1"/>
    </source>
</evidence>
<keyword evidence="2" id="KW-1134">Transmembrane beta strand</keyword>
<dbReference type="SUPFAM" id="SSF56935">
    <property type="entry name" value="Porins"/>
    <property type="match status" value="1"/>
</dbReference>
<keyword evidence="2" id="KW-0812">Transmembrane</keyword>
<dbReference type="InterPro" id="IPR039426">
    <property type="entry name" value="TonB-dep_rcpt-like"/>
</dbReference>
<dbReference type="PANTHER" id="PTHR30069">
    <property type="entry name" value="TONB-DEPENDENT OUTER MEMBRANE RECEPTOR"/>
    <property type="match status" value="1"/>
</dbReference>
<evidence type="ECO:0000313" key="5">
    <source>
        <dbReference type="Proteomes" id="UP001202248"/>
    </source>
</evidence>
<dbReference type="SUPFAM" id="SSF49464">
    <property type="entry name" value="Carboxypeptidase regulatory domain-like"/>
    <property type="match status" value="1"/>
</dbReference>
<evidence type="ECO:0000259" key="3">
    <source>
        <dbReference type="Pfam" id="PF07715"/>
    </source>
</evidence>
<keyword evidence="2" id="KW-0472">Membrane</keyword>
<evidence type="ECO:0000256" key="2">
    <source>
        <dbReference type="PROSITE-ProRule" id="PRU01360"/>
    </source>
</evidence>
<dbReference type="InterPro" id="IPR008969">
    <property type="entry name" value="CarboxyPept-like_regulatory"/>
</dbReference>
<keyword evidence="2" id="KW-0998">Cell outer membrane</keyword>
<name>A0ABS9SHK5_9BACT</name>
<reference evidence="4 5" key="1">
    <citation type="submission" date="2022-02" db="EMBL/GenBank/DDBJ databases">
        <authorList>
            <person name="Min J."/>
        </authorList>
    </citation>
    <scope>NUCLEOTIDE SEQUENCE [LARGE SCALE GENOMIC DNA]</scope>
    <source>
        <strain evidence="4 5">GR10-1</strain>
    </source>
</reference>
<comment type="caution">
    <text evidence="4">The sequence shown here is derived from an EMBL/GenBank/DDBJ whole genome shotgun (WGS) entry which is preliminary data.</text>
</comment>
<organism evidence="4 5">
    <name type="scientific">Niabella ginsengisoli</name>
    <dbReference type="NCBI Taxonomy" id="522298"/>
    <lineage>
        <taxon>Bacteria</taxon>
        <taxon>Pseudomonadati</taxon>
        <taxon>Bacteroidota</taxon>
        <taxon>Chitinophagia</taxon>
        <taxon>Chitinophagales</taxon>
        <taxon>Chitinophagaceae</taxon>
        <taxon>Niabella</taxon>
    </lineage>
</organism>
<accession>A0ABS9SHK5</accession>
<dbReference type="Gene3D" id="2.170.130.10">
    <property type="entry name" value="TonB-dependent receptor, plug domain"/>
    <property type="match status" value="1"/>
</dbReference>
<dbReference type="Gene3D" id="2.60.40.1120">
    <property type="entry name" value="Carboxypeptidase-like, regulatory domain"/>
    <property type="match status" value="1"/>
</dbReference>
<keyword evidence="4" id="KW-0675">Receptor</keyword>
<dbReference type="PANTHER" id="PTHR30069:SF29">
    <property type="entry name" value="HEMOGLOBIN AND HEMOGLOBIN-HAPTOGLOBIN-BINDING PROTEIN 1-RELATED"/>
    <property type="match status" value="1"/>
</dbReference>
<feature type="domain" description="TonB-dependent receptor plug" evidence="3">
    <location>
        <begin position="143"/>
        <end position="219"/>
    </location>
</feature>
<keyword evidence="1" id="KW-0732">Signal</keyword>
<keyword evidence="5" id="KW-1185">Reference proteome</keyword>
<comment type="subcellular location">
    <subcellularLocation>
        <location evidence="2">Cell outer membrane</location>
        <topology evidence="2">Multi-pass membrane protein</topology>
    </subcellularLocation>
</comment>
<sequence length="228" mass="24539">MIFRIQAIIALLLISVIGYAQTTISGVVFSGENAQALNSAVVEIRDNSSQTVLQRLNTDSMGVFSVEVPGDNVLIEISFVGYKPKTIKKPKVVNQHIDLGKILLTKAEVTLEEVVVRAEKSSTEFKLDKRVFNVGQDLSSTGMSALEVLNNVPSVMVNIDGQISLRGNSGVQILINGKPSVLADESSNALGTITADMIERIEVITNPSAKYEAEGTAGILNIILKKKK</sequence>
<evidence type="ECO:0000256" key="1">
    <source>
        <dbReference type="ARBA" id="ARBA00022729"/>
    </source>
</evidence>
<dbReference type="InterPro" id="IPR012910">
    <property type="entry name" value="Plug_dom"/>
</dbReference>
<protein>
    <submittedName>
        <fullName evidence="4">TonB-dependent receptor</fullName>
    </submittedName>
</protein>
<keyword evidence="2" id="KW-0813">Transport</keyword>
<dbReference type="Pfam" id="PF07715">
    <property type="entry name" value="Plug"/>
    <property type="match status" value="1"/>
</dbReference>
<comment type="similarity">
    <text evidence="2">Belongs to the TonB-dependent receptor family.</text>
</comment>
<dbReference type="Proteomes" id="UP001202248">
    <property type="component" value="Unassembled WGS sequence"/>
</dbReference>
<gene>
    <name evidence="4" type="ORF">MKP09_08020</name>
</gene>
<dbReference type="RefSeq" id="WP_240827211.1">
    <property type="nucleotide sequence ID" value="NZ_JAKWBL010000001.1"/>
</dbReference>
<dbReference type="InterPro" id="IPR037066">
    <property type="entry name" value="Plug_dom_sf"/>
</dbReference>
<dbReference type="PROSITE" id="PS52016">
    <property type="entry name" value="TONB_DEPENDENT_REC_3"/>
    <property type="match status" value="1"/>
</dbReference>
<proteinExistence type="inferred from homology"/>
<dbReference type="Pfam" id="PF13715">
    <property type="entry name" value="CarbopepD_reg_2"/>
    <property type="match status" value="1"/>
</dbReference>
<dbReference type="EMBL" id="JAKWBL010000001">
    <property type="protein sequence ID" value="MCH5597853.1"/>
    <property type="molecule type" value="Genomic_DNA"/>
</dbReference>